<dbReference type="GO" id="GO:0009117">
    <property type="term" value="P:nucleotide metabolic process"/>
    <property type="evidence" value="ECO:0007669"/>
    <property type="project" value="UniProtKB-UniRule"/>
</dbReference>
<dbReference type="AlphaFoldDB" id="A0A917CJF4"/>
<keyword evidence="5 6" id="KW-0413">Isomerase</keyword>
<accession>A0A917CJF4</accession>
<dbReference type="InterPro" id="IPR006124">
    <property type="entry name" value="Metalloenzyme"/>
</dbReference>
<evidence type="ECO:0000256" key="4">
    <source>
        <dbReference type="ARBA" id="ARBA00023211"/>
    </source>
</evidence>
<evidence type="ECO:0000259" key="8">
    <source>
        <dbReference type="Pfam" id="PF01676"/>
    </source>
</evidence>
<proteinExistence type="inferred from homology"/>
<evidence type="ECO:0000256" key="7">
    <source>
        <dbReference type="NCBIfam" id="TIGR01696"/>
    </source>
</evidence>
<dbReference type="SUPFAM" id="SSF53649">
    <property type="entry name" value="Alkaline phosphatase-like"/>
    <property type="match status" value="1"/>
</dbReference>
<dbReference type="InterPro" id="IPR024052">
    <property type="entry name" value="Phosphopentomutase_DeoB_cap_sf"/>
</dbReference>
<dbReference type="NCBIfam" id="TIGR01696">
    <property type="entry name" value="deoB"/>
    <property type="match status" value="1"/>
</dbReference>
<dbReference type="SUPFAM" id="SSF143856">
    <property type="entry name" value="DeoB insert domain-like"/>
    <property type="match status" value="1"/>
</dbReference>
<feature type="binding site" evidence="6">
    <location>
        <position position="345"/>
    </location>
    <ligand>
        <name>Mn(2+)</name>
        <dbReference type="ChEBI" id="CHEBI:29035"/>
        <label>1</label>
    </ligand>
</feature>
<dbReference type="InterPro" id="IPR010045">
    <property type="entry name" value="DeoB"/>
</dbReference>
<reference evidence="9" key="1">
    <citation type="journal article" date="2014" name="Int. J. Syst. Evol. Microbiol.">
        <title>Complete genome sequence of Corynebacterium casei LMG S-19264T (=DSM 44701T), isolated from a smear-ripened cheese.</title>
        <authorList>
            <consortium name="US DOE Joint Genome Institute (JGI-PGF)"/>
            <person name="Walter F."/>
            <person name="Albersmeier A."/>
            <person name="Kalinowski J."/>
            <person name="Ruckert C."/>
        </authorList>
    </citation>
    <scope>NUCLEOTIDE SEQUENCE</scope>
    <source>
        <strain evidence="9">CGMCC 1.12181</strain>
    </source>
</reference>
<dbReference type="PIRSF" id="PIRSF001491">
    <property type="entry name" value="Ppentomutase"/>
    <property type="match status" value="1"/>
</dbReference>
<comment type="catalytic activity">
    <reaction evidence="6">
        <text>alpha-D-ribose 1-phosphate = D-ribose 5-phosphate</text>
        <dbReference type="Rhea" id="RHEA:18793"/>
        <dbReference type="ChEBI" id="CHEBI:57720"/>
        <dbReference type="ChEBI" id="CHEBI:78346"/>
        <dbReference type="EC" id="5.4.2.7"/>
    </reaction>
</comment>
<evidence type="ECO:0000256" key="1">
    <source>
        <dbReference type="ARBA" id="ARBA00010373"/>
    </source>
</evidence>
<feature type="domain" description="Metalloenzyme" evidence="8">
    <location>
        <begin position="3"/>
        <end position="396"/>
    </location>
</feature>
<dbReference type="FunFam" id="3.30.70.1250:FF:000001">
    <property type="entry name" value="Phosphopentomutase"/>
    <property type="match status" value="1"/>
</dbReference>
<feature type="binding site" evidence="6">
    <location>
        <position position="10"/>
    </location>
    <ligand>
        <name>Mn(2+)</name>
        <dbReference type="ChEBI" id="CHEBI:29035"/>
        <label>1</label>
    </ligand>
</feature>
<dbReference type="PANTHER" id="PTHR21110:SF0">
    <property type="entry name" value="PHOSPHOPENTOMUTASE"/>
    <property type="match status" value="1"/>
</dbReference>
<evidence type="ECO:0000313" key="10">
    <source>
        <dbReference type="Proteomes" id="UP000605253"/>
    </source>
</evidence>
<dbReference type="Gene3D" id="3.40.720.10">
    <property type="entry name" value="Alkaline Phosphatase, subunit A"/>
    <property type="match status" value="1"/>
</dbReference>
<keyword evidence="3 6" id="KW-0479">Metal-binding</keyword>
<feature type="binding site" evidence="6">
    <location>
        <position position="309"/>
    </location>
    <ligand>
        <name>Mn(2+)</name>
        <dbReference type="ChEBI" id="CHEBI:29035"/>
        <label>2</label>
    </ligand>
</feature>
<sequence length="407" mass="44238">MPRAVILVLDSLGVGASADADQYGDAGTCTLGHIAKACAAGEADNEDRSGPLHIPHMTQLGLVEALAESWGQEPPGLERIQAPTGTYGYAEEISRDKDTPSGHWEMAGVPVPFKWATFPKEVPCFPKDLIDDLIQRCDLPGVLGECHASGTEIIARLGDEHIKTGKPIVYTSADSVFQIAAHEDHFGLDRLLKVCQVAKELTEPLNITRVIARPFVGDGPDNYQRTGNRKDLTTEPIEPTLLDVMKDNGGEVISVGKIADIFADRGITKKVKASGNMALFDAMMAELKSAKDNTLIFVNFVDFDSLYGHRRDVAGYAKALEEFDARLPELMAELKADDIALMTADHGCDPSQPGSDHTREHVPVVFFGPNIPGQNIGLRNGFMDMGQTLARHFHLPALKHGKVINFH</sequence>
<dbReference type="InterPro" id="IPR017850">
    <property type="entry name" value="Alkaline_phosphatase_core_sf"/>
</dbReference>
<dbReference type="GO" id="GO:0006018">
    <property type="term" value="P:2-deoxyribose 1-phosphate catabolic process"/>
    <property type="evidence" value="ECO:0007669"/>
    <property type="project" value="UniProtKB-UniRule"/>
</dbReference>
<dbReference type="GO" id="GO:0000287">
    <property type="term" value="F:magnesium ion binding"/>
    <property type="evidence" value="ECO:0007669"/>
    <property type="project" value="UniProtKB-UniRule"/>
</dbReference>
<gene>
    <name evidence="6 9" type="primary">deoB</name>
    <name evidence="9" type="ORF">GCM10011365_08450</name>
</gene>
<comment type="catalytic activity">
    <reaction evidence="6">
        <text>2-deoxy-alpha-D-ribose 1-phosphate = 2-deoxy-D-ribose 5-phosphate</text>
        <dbReference type="Rhea" id="RHEA:27658"/>
        <dbReference type="ChEBI" id="CHEBI:57259"/>
        <dbReference type="ChEBI" id="CHEBI:62877"/>
        <dbReference type="EC" id="5.4.2.7"/>
    </reaction>
</comment>
<comment type="similarity">
    <text evidence="1 6">Belongs to the phosphopentomutase family.</text>
</comment>
<comment type="function">
    <text evidence="6">Isomerase that catalyzes the conversion of deoxy-ribose 1-phosphate (dRib-1-P) and ribose 1-phosphate (Rib-1-P) to deoxy-ribose 5-phosphate (dRib-5-P) and ribose 5-phosphate (Rib-5-P), respectively.</text>
</comment>
<comment type="subcellular location">
    <subcellularLocation>
        <location evidence="6">Cytoplasm</location>
    </subcellularLocation>
</comment>
<dbReference type="NCBIfam" id="NF003766">
    <property type="entry name" value="PRK05362.1"/>
    <property type="match status" value="1"/>
</dbReference>
<reference evidence="9" key="2">
    <citation type="submission" date="2020-09" db="EMBL/GenBank/DDBJ databases">
        <authorList>
            <person name="Sun Q."/>
            <person name="Zhou Y."/>
        </authorList>
    </citation>
    <scope>NUCLEOTIDE SEQUENCE</scope>
    <source>
        <strain evidence="9">CGMCC 1.12181</strain>
    </source>
</reference>
<dbReference type="GO" id="GO:0008973">
    <property type="term" value="F:phosphopentomutase activity"/>
    <property type="evidence" value="ECO:0007669"/>
    <property type="project" value="UniProtKB-UniRule"/>
</dbReference>
<dbReference type="PANTHER" id="PTHR21110">
    <property type="entry name" value="PHOSPHOPENTOMUTASE"/>
    <property type="match status" value="1"/>
</dbReference>
<keyword evidence="2 6" id="KW-0963">Cytoplasm</keyword>
<dbReference type="GO" id="GO:0043094">
    <property type="term" value="P:metabolic compound salvage"/>
    <property type="evidence" value="ECO:0007669"/>
    <property type="project" value="UniProtKB-UniRule"/>
</dbReference>
<dbReference type="Proteomes" id="UP000605253">
    <property type="component" value="Unassembled WGS sequence"/>
</dbReference>
<dbReference type="HAMAP" id="MF_00740">
    <property type="entry name" value="Phosphopentomut"/>
    <property type="match status" value="1"/>
</dbReference>
<comment type="cofactor">
    <cofactor evidence="6">
        <name>Mn(2+)</name>
        <dbReference type="ChEBI" id="CHEBI:29035"/>
    </cofactor>
    <text evidence="6">Binds 2 manganese ions.</text>
</comment>
<name>A0A917CJF4_9GAMM</name>
<evidence type="ECO:0000256" key="6">
    <source>
        <dbReference type="HAMAP-Rule" id="MF_00740"/>
    </source>
</evidence>
<comment type="caution">
    <text evidence="9">The sequence shown here is derived from an EMBL/GenBank/DDBJ whole genome shotgun (WGS) entry which is preliminary data.</text>
</comment>
<comment type="pathway">
    <text evidence="6">Carbohydrate degradation; 2-deoxy-D-ribose 1-phosphate degradation; D-glyceraldehyde 3-phosphate and acetaldehyde from 2-deoxy-alpha-D-ribose 1-phosphate: step 1/2.</text>
</comment>
<organism evidence="9 10">
    <name type="scientific">Marinicella pacifica</name>
    <dbReference type="NCBI Taxonomy" id="1171543"/>
    <lineage>
        <taxon>Bacteria</taxon>
        <taxon>Pseudomonadati</taxon>
        <taxon>Pseudomonadota</taxon>
        <taxon>Gammaproteobacteria</taxon>
        <taxon>Lysobacterales</taxon>
        <taxon>Marinicellaceae</taxon>
        <taxon>Marinicella</taxon>
    </lineage>
</organism>
<keyword evidence="4 6" id="KW-0464">Manganese</keyword>
<keyword evidence="10" id="KW-1185">Reference proteome</keyword>
<feature type="binding site" evidence="6">
    <location>
        <position position="304"/>
    </location>
    <ligand>
        <name>Mn(2+)</name>
        <dbReference type="ChEBI" id="CHEBI:29035"/>
        <label>2</label>
    </ligand>
</feature>
<feature type="binding site" evidence="6">
    <location>
        <position position="346"/>
    </location>
    <ligand>
        <name>Mn(2+)</name>
        <dbReference type="ChEBI" id="CHEBI:29035"/>
        <label>1</label>
    </ligand>
</feature>
<evidence type="ECO:0000256" key="5">
    <source>
        <dbReference type="ARBA" id="ARBA00023235"/>
    </source>
</evidence>
<dbReference type="EC" id="5.4.2.7" evidence="6 7"/>
<feature type="binding site" evidence="6">
    <location>
        <position position="357"/>
    </location>
    <ligand>
        <name>Mn(2+)</name>
        <dbReference type="ChEBI" id="CHEBI:29035"/>
        <label>2</label>
    </ligand>
</feature>
<dbReference type="EMBL" id="BMEO01000003">
    <property type="protein sequence ID" value="GGF89591.1"/>
    <property type="molecule type" value="Genomic_DNA"/>
</dbReference>
<dbReference type="Gene3D" id="3.30.70.1250">
    <property type="entry name" value="Phosphopentomutase"/>
    <property type="match status" value="1"/>
</dbReference>
<evidence type="ECO:0000256" key="3">
    <source>
        <dbReference type="ARBA" id="ARBA00022723"/>
    </source>
</evidence>
<dbReference type="Pfam" id="PF01676">
    <property type="entry name" value="Metalloenzyme"/>
    <property type="match status" value="1"/>
</dbReference>
<dbReference type="RefSeq" id="WP_188364446.1">
    <property type="nucleotide sequence ID" value="NZ_BAABJF010000017.1"/>
</dbReference>
<dbReference type="GO" id="GO:0005829">
    <property type="term" value="C:cytosol"/>
    <property type="evidence" value="ECO:0007669"/>
    <property type="project" value="TreeGrafter"/>
</dbReference>
<dbReference type="GO" id="GO:0030145">
    <property type="term" value="F:manganese ion binding"/>
    <property type="evidence" value="ECO:0007669"/>
    <property type="project" value="UniProtKB-UniRule"/>
</dbReference>
<evidence type="ECO:0000256" key="2">
    <source>
        <dbReference type="ARBA" id="ARBA00022490"/>
    </source>
</evidence>
<evidence type="ECO:0000313" key="9">
    <source>
        <dbReference type="EMBL" id="GGF89591.1"/>
    </source>
</evidence>
<protein>
    <recommendedName>
        <fullName evidence="6 7">Phosphopentomutase</fullName>
        <ecNumber evidence="6 7">5.4.2.7</ecNumber>
    </recommendedName>
    <alternativeName>
        <fullName evidence="6">Phosphodeoxyribomutase</fullName>
    </alternativeName>
</protein>
<dbReference type="CDD" id="cd16009">
    <property type="entry name" value="PPM"/>
    <property type="match status" value="1"/>
</dbReference>